<dbReference type="Pfam" id="PF08240">
    <property type="entry name" value="ADH_N"/>
    <property type="match status" value="1"/>
</dbReference>
<dbReference type="Proteomes" id="UP000253303">
    <property type="component" value="Unassembled WGS sequence"/>
</dbReference>
<reference evidence="2 3" key="1">
    <citation type="submission" date="2018-06" db="EMBL/GenBank/DDBJ databases">
        <title>Sphaerisporangium craniellae sp. nov., isolated from a marine sponge in the South China Sea.</title>
        <authorList>
            <person name="Li L."/>
        </authorList>
    </citation>
    <scope>NUCLEOTIDE SEQUENCE [LARGE SCALE GENOMIC DNA]</scope>
    <source>
        <strain evidence="2 3">LHW63015</strain>
    </source>
</reference>
<proteinExistence type="predicted"/>
<dbReference type="InterPro" id="IPR011032">
    <property type="entry name" value="GroES-like_sf"/>
</dbReference>
<dbReference type="InterPro" id="IPR036291">
    <property type="entry name" value="NAD(P)-bd_dom_sf"/>
</dbReference>
<dbReference type="CDD" id="cd08268">
    <property type="entry name" value="MDR2"/>
    <property type="match status" value="1"/>
</dbReference>
<keyword evidence="3" id="KW-1185">Reference proteome</keyword>
<protein>
    <recommendedName>
        <fullName evidence="1">Enoyl reductase (ER) domain-containing protein</fullName>
    </recommendedName>
</protein>
<dbReference type="InterPro" id="IPR013154">
    <property type="entry name" value="ADH-like_N"/>
</dbReference>
<organism evidence="2 3">
    <name type="scientific">Spongiactinospora rosea</name>
    <dbReference type="NCBI Taxonomy" id="2248750"/>
    <lineage>
        <taxon>Bacteria</taxon>
        <taxon>Bacillati</taxon>
        <taxon>Actinomycetota</taxon>
        <taxon>Actinomycetes</taxon>
        <taxon>Streptosporangiales</taxon>
        <taxon>Streptosporangiaceae</taxon>
        <taxon>Spongiactinospora</taxon>
    </lineage>
</organism>
<dbReference type="EMBL" id="QMEY01000020">
    <property type="protein sequence ID" value="RBQ15845.1"/>
    <property type="molecule type" value="Genomic_DNA"/>
</dbReference>
<evidence type="ECO:0000313" key="3">
    <source>
        <dbReference type="Proteomes" id="UP000253303"/>
    </source>
</evidence>
<dbReference type="SMART" id="SM00829">
    <property type="entry name" value="PKS_ER"/>
    <property type="match status" value="1"/>
</dbReference>
<dbReference type="PANTHER" id="PTHR43677:SF4">
    <property type="entry name" value="QUINONE OXIDOREDUCTASE-LIKE PROTEIN 2"/>
    <property type="match status" value="1"/>
</dbReference>
<dbReference type="Pfam" id="PF00107">
    <property type="entry name" value="ADH_zinc_N"/>
    <property type="match status" value="1"/>
</dbReference>
<evidence type="ECO:0000313" key="2">
    <source>
        <dbReference type="EMBL" id="RBQ15845.1"/>
    </source>
</evidence>
<dbReference type="InterPro" id="IPR020843">
    <property type="entry name" value="ER"/>
</dbReference>
<sequence length="352" mass="37725">MTPRKEPRSTPMPEAPRQAMRALVYDRAGEGDESGLGLVIRDLDVPEPGPGEASIRVSAYGLNQADILLMNNRHYTRSDLPMRLGYESSGIVAAVGSGVTRFKAGDRVSTVPNIDGPYSCANEYALAREEFTTPWPEGWSAAEAAGFWMQYLTAYYPMKEIFPVAAGDWVLITAASGGTGLGAIRIAKTLGARVIATTRTSAKRDFLMEQGADATVATAEEDVTAAIMSITGGEGVRLISDGVGGGFVAEYVNALAFNGIAYVHGGLSGTNDVSFPILSLVHRRAGLYGYSLINEVRDPESLRRGIAFVTERIADGRLGRPVIDRVYPLEEAVAAYERMKAGLQRGKIVVTL</sequence>
<gene>
    <name evidence="2" type="ORF">DP939_33075</name>
</gene>
<dbReference type="PANTHER" id="PTHR43677">
    <property type="entry name" value="SHORT-CHAIN DEHYDROGENASE/REDUCTASE"/>
    <property type="match status" value="1"/>
</dbReference>
<evidence type="ECO:0000259" key="1">
    <source>
        <dbReference type="SMART" id="SM00829"/>
    </source>
</evidence>
<dbReference type="SUPFAM" id="SSF50129">
    <property type="entry name" value="GroES-like"/>
    <property type="match status" value="1"/>
</dbReference>
<feature type="domain" description="Enoyl reductase (ER)" evidence="1">
    <location>
        <begin position="35"/>
        <end position="350"/>
    </location>
</feature>
<dbReference type="AlphaFoldDB" id="A0A366LPH3"/>
<name>A0A366LPH3_9ACTN</name>
<dbReference type="InterPro" id="IPR013149">
    <property type="entry name" value="ADH-like_C"/>
</dbReference>
<comment type="caution">
    <text evidence="2">The sequence shown here is derived from an EMBL/GenBank/DDBJ whole genome shotgun (WGS) entry which is preliminary data.</text>
</comment>
<accession>A0A366LPH3</accession>
<dbReference type="SUPFAM" id="SSF51735">
    <property type="entry name" value="NAD(P)-binding Rossmann-fold domains"/>
    <property type="match status" value="1"/>
</dbReference>
<dbReference type="Gene3D" id="3.90.180.10">
    <property type="entry name" value="Medium-chain alcohol dehydrogenases, catalytic domain"/>
    <property type="match status" value="1"/>
</dbReference>
<dbReference type="GO" id="GO:0016491">
    <property type="term" value="F:oxidoreductase activity"/>
    <property type="evidence" value="ECO:0007669"/>
    <property type="project" value="InterPro"/>
</dbReference>
<dbReference type="InterPro" id="IPR051397">
    <property type="entry name" value="Zn-ADH-like_protein"/>
</dbReference>
<dbReference type="Gene3D" id="3.40.50.720">
    <property type="entry name" value="NAD(P)-binding Rossmann-like Domain"/>
    <property type="match status" value="1"/>
</dbReference>